<evidence type="ECO:0000313" key="3">
    <source>
        <dbReference type="Proteomes" id="UP000242765"/>
    </source>
</evidence>
<organism evidence="2 3">
    <name type="scientific">Acinetobacter silvestris</name>
    <dbReference type="NCBI Taxonomy" id="1977882"/>
    <lineage>
        <taxon>Bacteria</taxon>
        <taxon>Pseudomonadati</taxon>
        <taxon>Pseudomonadota</taxon>
        <taxon>Gammaproteobacteria</taxon>
        <taxon>Moraxellales</taxon>
        <taxon>Moraxellaceae</taxon>
        <taxon>Acinetobacter</taxon>
    </lineage>
</organism>
<dbReference type="PROSITE" id="PS51257">
    <property type="entry name" value="PROKAR_LIPOPROTEIN"/>
    <property type="match status" value="1"/>
</dbReference>
<name>A0A1Y3CM06_9GAMM</name>
<dbReference type="Gene3D" id="2.60.120.200">
    <property type="match status" value="1"/>
</dbReference>
<feature type="signal peptide" evidence="1">
    <location>
        <begin position="1"/>
        <end position="20"/>
    </location>
</feature>
<proteinExistence type="predicted"/>
<dbReference type="Pfam" id="PF22352">
    <property type="entry name" value="K319L-like_PKD"/>
    <property type="match status" value="1"/>
</dbReference>
<evidence type="ECO:0000256" key="1">
    <source>
        <dbReference type="SAM" id="SignalP"/>
    </source>
</evidence>
<dbReference type="OrthoDB" id="9758386at2"/>
<dbReference type="AlphaFoldDB" id="A0A1Y3CM06"/>
<dbReference type="InterPro" id="IPR013783">
    <property type="entry name" value="Ig-like_fold"/>
</dbReference>
<evidence type="ECO:0000313" key="2">
    <source>
        <dbReference type="EMBL" id="OTG67622.1"/>
    </source>
</evidence>
<dbReference type="InterPro" id="IPR025975">
    <property type="entry name" value="Polysacc_lyase"/>
</dbReference>
<sequence length="393" mass="44144">MKKIKYSLVFSILLGLTACGGGSDEVSKEIPPNEANNMAPVAIIQSKNNPVPIVVGSTIVLDGSESTDDHSSTLTYQWSVKLKPENSSPSIGSTNTKKFNFIPDTIGNYEVSLIVNDGELDSLISVVSIQVVEKQITQPPNELGKVVFRDGFWTGKINVDKQNVNANDYTWSEMALEMENSSSAEIVKDPAGSSQNVAKFTVPDDGQSFRAEIQRKQFKWGHYNYSVSHYIPSTWPIFKYGTILAQWHGYSLNNKNLNPPIALVLNGEKPEWQLHVYHLKPLSSPLDAPETVLNRYILDVPVTYNQWNNWNFDIQWSQLDANNQLIPGLIVVKHNDKEVARVSGENNYHQAWPPYFQMGIYRSSWREGALLNRPIGGQPIEVFHKDVVIKDLN</sequence>
<keyword evidence="1" id="KW-0732">Signal</keyword>
<dbReference type="EMBL" id="NEGB01000001">
    <property type="protein sequence ID" value="OTG67622.1"/>
    <property type="molecule type" value="Genomic_DNA"/>
</dbReference>
<reference evidence="2 3" key="1">
    <citation type="submission" date="2017-04" db="EMBL/GenBank/DDBJ databases">
        <title>High diversity of culturable Acinetobacter species in natural soil and water ecosystems.</title>
        <authorList>
            <person name="Nemec A."/>
            <person name="Radolfova-Krizova L."/>
        </authorList>
    </citation>
    <scope>NUCLEOTIDE SEQUENCE [LARGE SCALE GENOMIC DNA]</scope>
    <source>
        <strain evidence="2 3">ANC 4999</strain>
    </source>
</reference>
<dbReference type="SUPFAM" id="SSF49299">
    <property type="entry name" value="PKD domain"/>
    <property type="match status" value="1"/>
</dbReference>
<dbReference type="Proteomes" id="UP000242765">
    <property type="component" value="Unassembled WGS sequence"/>
</dbReference>
<keyword evidence="3" id="KW-1185">Reference proteome</keyword>
<comment type="caution">
    <text evidence="2">The sequence shown here is derived from an EMBL/GenBank/DDBJ whole genome shotgun (WGS) entry which is preliminary data.</text>
</comment>
<accession>A0A1Y3CM06</accession>
<dbReference type="STRING" id="1977882.B9T28_03105"/>
<gene>
    <name evidence="2" type="ORF">B9T28_03105</name>
</gene>
<feature type="chain" id="PRO_5013119163" evidence="1">
    <location>
        <begin position="21"/>
        <end position="393"/>
    </location>
</feature>
<dbReference type="Pfam" id="PF14099">
    <property type="entry name" value="Polysacc_lyase"/>
    <property type="match status" value="1"/>
</dbReference>
<protein>
    <submittedName>
        <fullName evidence="2">PKD domain-containing protein</fullName>
    </submittedName>
</protein>
<dbReference type="Gene3D" id="2.60.40.10">
    <property type="entry name" value="Immunoglobulins"/>
    <property type="match status" value="1"/>
</dbReference>
<dbReference type="InterPro" id="IPR035986">
    <property type="entry name" value="PKD_dom_sf"/>
</dbReference>